<keyword evidence="6" id="KW-1185">Reference proteome</keyword>
<name>A0A917ANE9_9MICC</name>
<feature type="region of interest" description="Disordered" evidence="2">
    <location>
        <begin position="91"/>
        <end position="110"/>
    </location>
</feature>
<organism evidence="5 6">
    <name type="scientific">Nesterenkonia cremea</name>
    <dbReference type="NCBI Taxonomy" id="1882340"/>
    <lineage>
        <taxon>Bacteria</taxon>
        <taxon>Bacillati</taxon>
        <taxon>Actinomycetota</taxon>
        <taxon>Actinomycetes</taxon>
        <taxon>Micrococcales</taxon>
        <taxon>Micrococcaceae</taxon>
        <taxon>Nesterenkonia</taxon>
    </lineage>
</organism>
<evidence type="ECO:0000259" key="4">
    <source>
        <dbReference type="Pfam" id="PF03816"/>
    </source>
</evidence>
<proteinExistence type="inferred from homology"/>
<comment type="similarity">
    <text evidence="1">Belongs to the LytR/CpsA/Psr (LCP) family.</text>
</comment>
<dbReference type="PANTHER" id="PTHR33392:SF6">
    <property type="entry name" value="POLYISOPRENYL-TEICHOIC ACID--PEPTIDOGLYCAN TEICHOIC ACID TRANSFERASE TAGU"/>
    <property type="match status" value="1"/>
</dbReference>
<keyword evidence="3" id="KW-0472">Membrane</keyword>
<dbReference type="AlphaFoldDB" id="A0A917ANE9"/>
<protein>
    <submittedName>
        <fullName evidence="5">Transcriptional regulator</fullName>
    </submittedName>
</protein>
<sequence length="348" mass="37774">MTQEIFHEEDEAQRRPKPRRRGRKAVFIIMASMVVLVGGALIAALMYLNSLGDAYDDQVQTFEPEETFPEEAERPPKDEDDESLNILLLGADSGGGSGEEEELPMVPGGARSDTMMLVHIPGDRDSMQVMSIMRDTWVPIPGHGEAKVNAALTLGGIPLTVETVESLIDVRIDHVASIDLAGFQGLVDAMDGVAVNSPEAFQSTGGYSFSEGEQHLDSEQAMAFVRERQAFGDGDYSRVRNQQVFIRGVLDGVLSPSTLSNPARVHDMVDTFAPYMVVDHELDSGTVGSLGWELRNVDDGGIDMFTMPNLGLGTSADGQSIVVHDAEAAAEIGDALRNDEFQEYVQSR</sequence>
<accession>A0A917ANE9</accession>
<keyword evidence="3" id="KW-1133">Transmembrane helix</keyword>
<evidence type="ECO:0000256" key="1">
    <source>
        <dbReference type="ARBA" id="ARBA00006068"/>
    </source>
</evidence>
<reference evidence="5" key="1">
    <citation type="journal article" date="2014" name="Int. J. Syst. Evol. Microbiol.">
        <title>Complete genome sequence of Corynebacterium casei LMG S-19264T (=DSM 44701T), isolated from a smear-ripened cheese.</title>
        <authorList>
            <consortium name="US DOE Joint Genome Institute (JGI-PGF)"/>
            <person name="Walter F."/>
            <person name="Albersmeier A."/>
            <person name="Kalinowski J."/>
            <person name="Ruckert C."/>
        </authorList>
    </citation>
    <scope>NUCLEOTIDE SEQUENCE</scope>
    <source>
        <strain evidence="5">CGMCC 1.15388</strain>
    </source>
</reference>
<dbReference type="EMBL" id="BMIS01000002">
    <property type="protein sequence ID" value="GGE62175.1"/>
    <property type="molecule type" value="Genomic_DNA"/>
</dbReference>
<gene>
    <name evidence="5" type="ORF">GCM10011401_06490</name>
</gene>
<evidence type="ECO:0000313" key="6">
    <source>
        <dbReference type="Proteomes" id="UP000633136"/>
    </source>
</evidence>
<dbReference type="RefSeq" id="WP_188682694.1">
    <property type="nucleotide sequence ID" value="NZ_BMIS01000002.1"/>
</dbReference>
<dbReference type="Pfam" id="PF03816">
    <property type="entry name" value="LytR_cpsA_psr"/>
    <property type="match status" value="1"/>
</dbReference>
<dbReference type="NCBIfam" id="TIGR00350">
    <property type="entry name" value="lytR_cpsA_psr"/>
    <property type="match status" value="1"/>
</dbReference>
<dbReference type="Proteomes" id="UP000633136">
    <property type="component" value="Unassembled WGS sequence"/>
</dbReference>
<feature type="domain" description="Cell envelope-related transcriptional attenuator" evidence="4">
    <location>
        <begin position="111"/>
        <end position="251"/>
    </location>
</feature>
<comment type="caution">
    <text evidence="5">The sequence shown here is derived from an EMBL/GenBank/DDBJ whole genome shotgun (WGS) entry which is preliminary data.</text>
</comment>
<dbReference type="Gene3D" id="3.40.630.190">
    <property type="entry name" value="LCP protein"/>
    <property type="match status" value="1"/>
</dbReference>
<evidence type="ECO:0000256" key="2">
    <source>
        <dbReference type="SAM" id="MobiDB-lite"/>
    </source>
</evidence>
<evidence type="ECO:0000313" key="5">
    <source>
        <dbReference type="EMBL" id="GGE62175.1"/>
    </source>
</evidence>
<dbReference type="InterPro" id="IPR050922">
    <property type="entry name" value="LytR/CpsA/Psr_CW_biosynth"/>
</dbReference>
<dbReference type="InterPro" id="IPR004474">
    <property type="entry name" value="LytR_CpsA_psr"/>
</dbReference>
<keyword evidence="3" id="KW-0812">Transmembrane</keyword>
<reference evidence="5" key="2">
    <citation type="submission" date="2020-09" db="EMBL/GenBank/DDBJ databases">
        <authorList>
            <person name="Sun Q."/>
            <person name="Zhou Y."/>
        </authorList>
    </citation>
    <scope>NUCLEOTIDE SEQUENCE</scope>
    <source>
        <strain evidence="5">CGMCC 1.15388</strain>
    </source>
</reference>
<evidence type="ECO:0000256" key="3">
    <source>
        <dbReference type="SAM" id="Phobius"/>
    </source>
</evidence>
<feature type="transmembrane region" description="Helical" evidence="3">
    <location>
        <begin position="25"/>
        <end position="48"/>
    </location>
</feature>
<dbReference type="PANTHER" id="PTHR33392">
    <property type="entry name" value="POLYISOPRENYL-TEICHOIC ACID--PEPTIDOGLYCAN TEICHOIC ACID TRANSFERASE TAGU"/>
    <property type="match status" value="1"/>
</dbReference>